<dbReference type="EMBL" id="JMPR01000004">
    <property type="protein sequence ID" value="KFD22597.1"/>
    <property type="molecule type" value="Genomic_DNA"/>
</dbReference>
<keyword evidence="3" id="KW-0813">Transport</keyword>
<comment type="subcellular location">
    <subcellularLocation>
        <location evidence="1">Cell inner membrane</location>
        <topology evidence="1">Peripheral membrane protein</topology>
    </subcellularLocation>
</comment>
<dbReference type="InterPro" id="IPR030679">
    <property type="entry name" value="ABC_ATPase_HisP-typ"/>
</dbReference>
<dbReference type="Proteomes" id="UP000028602">
    <property type="component" value="Unassembled WGS sequence"/>
</dbReference>
<dbReference type="EC" id="3.6.1.15" evidence="8"/>
<evidence type="ECO:0000313" key="9">
    <source>
        <dbReference type="Proteomes" id="UP000028602"/>
    </source>
</evidence>
<dbReference type="Gene3D" id="3.40.50.300">
    <property type="entry name" value="P-loop containing nucleotide triphosphate hydrolases"/>
    <property type="match status" value="1"/>
</dbReference>
<dbReference type="PANTHER" id="PTHR43166">
    <property type="entry name" value="AMINO ACID IMPORT ATP-BINDING PROTEIN"/>
    <property type="match status" value="1"/>
</dbReference>
<name>A0A085JQ51_9GAMM</name>
<dbReference type="GO" id="GO:0015424">
    <property type="term" value="F:ABC-type amino acid transporter activity"/>
    <property type="evidence" value="ECO:0007669"/>
    <property type="project" value="InterPro"/>
</dbReference>
<dbReference type="InterPro" id="IPR017871">
    <property type="entry name" value="ABC_transporter-like_CS"/>
</dbReference>
<dbReference type="NCBIfam" id="NF007027">
    <property type="entry name" value="PRK09493.1"/>
    <property type="match status" value="1"/>
</dbReference>
<dbReference type="PROSITE" id="PS50893">
    <property type="entry name" value="ABC_TRANSPORTER_2"/>
    <property type="match status" value="1"/>
</dbReference>
<keyword evidence="6" id="KW-0029">Amino-acid transport</keyword>
<dbReference type="GO" id="GO:0005524">
    <property type="term" value="F:ATP binding"/>
    <property type="evidence" value="ECO:0007669"/>
    <property type="project" value="UniProtKB-KW"/>
</dbReference>
<evidence type="ECO:0000256" key="1">
    <source>
        <dbReference type="ARBA" id="ARBA00004417"/>
    </source>
</evidence>
<protein>
    <submittedName>
        <fullName evidence="8">Glutamate transport ATP-binding protein</fullName>
        <ecNumber evidence="8">3.6.1.15</ecNumber>
        <ecNumber evidence="8">3.6.1.3</ecNumber>
    </submittedName>
</protein>
<evidence type="ECO:0000256" key="4">
    <source>
        <dbReference type="ARBA" id="ARBA00022741"/>
    </source>
</evidence>
<dbReference type="GO" id="GO:0005886">
    <property type="term" value="C:plasma membrane"/>
    <property type="evidence" value="ECO:0007669"/>
    <property type="project" value="UniProtKB-SubCell"/>
</dbReference>
<keyword evidence="9" id="KW-1185">Reference proteome</keyword>
<dbReference type="InterPro" id="IPR003439">
    <property type="entry name" value="ABC_transporter-like_ATP-bd"/>
</dbReference>
<dbReference type="PROSITE" id="PS00211">
    <property type="entry name" value="ABC_TRANSPORTER_1"/>
    <property type="match status" value="1"/>
</dbReference>
<evidence type="ECO:0000256" key="6">
    <source>
        <dbReference type="ARBA" id="ARBA00022970"/>
    </source>
</evidence>
<dbReference type="SUPFAM" id="SSF52540">
    <property type="entry name" value="P-loop containing nucleoside triphosphate hydrolases"/>
    <property type="match status" value="1"/>
</dbReference>
<dbReference type="InterPro" id="IPR003593">
    <property type="entry name" value="AAA+_ATPase"/>
</dbReference>
<keyword evidence="8" id="KW-0378">Hydrolase</keyword>
<dbReference type="eggNOG" id="COG1126">
    <property type="taxonomic scope" value="Bacteria"/>
</dbReference>
<dbReference type="FunFam" id="3.40.50.300:FF:000020">
    <property type="entry name" value="Amino acid ABC transporter ATP-binding component"/>
    <property type="match status" value="1"/>
</dbReference>
<organism evidence="8 9">
    <name type="scientific">Tatumella ptyseos ATCC 33301</name>
    <dbReference type="NCBI Taxonomy" id="1005995"/>
    <lineage>
        <taxon>Bacteria</taxon>
        <taxon>Pseudomonadati</taxon>
        <taxon>Pseudomonadota</taxon>
        <taxon>Gammaproteobacteria</taxon>
        <taxon>Enterobacterales</taxon>
        <taxon>Erwiniaceae</taxon>
        <taxon>Tatumella</taxon>
    </lineage>
</organism>
<keyword evidence="5 8" id="KW-0067">ATP-binding</keyword>
<evidence type="ECO:0000313" key="8">
    <source>
        <dbReference type="EMBL" id="KFD22597.1"/>
    </source>
</evidence>
<dbReference type="AlphaFoldDB" id="A0A085JQ51"/>
<dbReference type="PANTHER" id="PTHR43166:SF14">
    <property type="entry name" value="GLUTAMINE TRANSPORT ATP-BINDING PROTEIN GLNQ"/>
    <property type="match status" value="1"/>
</dbReference>
<dbReference type="EC" id="3.6.1.3" evidence="8"/>
<evidence type="ECO:0000256" key="5">
    <source>
        <dbReference type="ARBA" id="ARBA00022840"/>
    </source>
</evidence>
<feature type="domain" description="ABC transporter" evidence="7">
    <location>
        <begin position="4"/>
        <end position="238"/>
    </location>
</feature>
<dbReference type="PIRSF" id="PIRSF039085">
    <property type="entry name" value="ABC_ATPase_HisP"/>
    <property type="match status" value="1"/>
</dbReference>
<gene>
    <name evidence="8" type="ORF">GTPT_0174</name>
</gene>
<keyword evidence="4" id="KW-0547">Nucleotide-binding</keyword>
<dbReference type="GO" id="GO:0016887">
    <property type="term" value="F:ATP hydrolysis activity"/>
    <property type="evidence" value="ECO:0007669"/>
    <property type="project" value="InterPro"/>
</dbReference>
<accession>A0A085JQ51</accession>
<comment type="similarity">
    <text evidence="2">Belongs to the ABC transporter superfamily. Drug exporter-2 (TC 3.A.1.117) family.</text>
</comment>
<dbReference type="CDD" id="cd03262">
    <property type="entry name" value="ABC_HisP_GlnQ"/>
    <property type="match status" value="1"/>
</dbReference>
<dbReference type="InterPro" id="IPR050086">
    <property type="entry name" value="MetN_ABC_transporter-like"/>
</dbReference>
<reference evidence="8 9" key="1">
    <citation type="submission" date="2014-05" db="EMBL/GenBank/DDBJ databases">
        <title>ATOL: Assembling a taxonomically balanced genome-scale reconstruction of the evolutionary history of the Enterobacteriaceae.</title>
        <authorList>
            <person name="Plunkett G.III."/>
            <person name="Neeno-Eckwall E.C."/>
            <person name="Glasner J.D."/>
            <person name="Perna N.T."/>
        </authorList>
    </citation>
    <scope>NUCLEOTIDE SEQUENCE [LARGE SCALE GENOMIC DNA]</scope>
    <source>
        <strain evidence="8 9">ATCC 33301</strain>
    </source>
</reference>
<dbReference type="Pfam" id="PF00005">
    <property type="entry name" value="ABC_tran"/>
    <property type="match status" value="1"/>
</dbReference>
<proteinExistence type="inferred from homology"/>
<evidence type="ECO:0000256" key="2">
    <source>
        <dbReference type="ARBA" id="ARBA00006526"/>
    </source>
</evidence>
<dbReference type="InterPro" id="IPR027417">
    <property type="entry name" value="P-loop_NTPase"/>
</dbReference>
<sequence>MSMVEFQNVSKNFGSTQVLHDINLKIDAGEVVVIIGPSGSGKSTLLRCINKLEEISSGALIVAGMHMTDPHVNECDIRREAGMVFQQFHLFPHLTALENVMFGPLRVRHTSKAEAREQAMALLTRVGLASRADHYPSELSGGQQQRVAIARALAVKPQMMLFDEPTSALDPELRHEVLQVMRSLAEEGMTMVIVTHEIGFARDVASRLIFIDGGTIAEDGEPAELIESGKGCARLQEFLQHVS</sequence>
<dbReference type="SMART" id="SM00382">
    <property type="entry name" value="AAA"/>
    <property type="match status" value="1"/>
</dbReference>
<comment type="caution">
    <text evidence="8">The sequence shown here is derived from an EMBL/GenBank/DDBJ whole genome shotgun (WGS) entry which is preliminary data.</text>
</comment>
<evidence type="ECO:0000259" key="7">
    <source>
        <dbReference type="PROSITE" id="PS50893"/>
    </source>
</evidence>
<evidence type="ECO:0000256" key="3">
    <source>
        <dbReference type="ARBA" id="ARBA00022448"/>
    </source>
</evidence>